<evidence type="ECO:0000313" key="1">
    <source>
        <dbReference type="EMBL" id="KAG0646057.1"/>
    </source>
</evidence>
<evidence type="ECO:0000313" key="2">
    <source>
        <dbReference type="Proteomes" id="UP000785200"/>
    </source>
</evidence>
<organism evidence="1 2">
    <name type="scientific">Hyphodiscus hymeniophilus</name>
    <dbReference type="NCBI Taxonomy" id="353542"/>
    <lineage>
        <taxon>Eukaryota</taxon>
        <taxon>Fungi</taxon>
        <taxon>Dikarya</taxon>
        <taxon>Ascomycota</taxon>
        <taxon>Pezizomycotina</taxon>
        <taxon>Leotiomycetes</taxon>
        <taxon>Helotiales</taxon>
        <taxon>Hyphodiscaceae</taxon>
        <taxon>Hyphodiscus</taxon>
    </lineage>
</organism>
<accession>A0A9P6SKV6</accession>
<dbReference type="EMBL" id="VNKQ01000017">
    <property type="protein sequence ID" value="KAG0646057.1"/>
    <property type="molecule type" value="Genomic_DNA"/>
</dbReference>
<dbReference type="OrthoDB" id="5596743at2759"/>
<reference evidence="1" key="1">
    <citation type="submission" date="2019-07" db="EMBL/GenBank/DDBJ databases">
        <title>Hyphodiscus hymeniophilus genome sequencing and assembly.</title>
        <authorList>
            <person name="Kramer G."/>
            <person name="Nodwell J."/>
        </authorList>
    </citation>
    <scope>NUCLEOTIDE SEQUENCE</scope>
    <source>
        <strain evidence="1">ATCC 34498</strain>
    </source>
</reference>
<proteinExistence type="predicted"/>
<name>A0A9P6SKV6_9HELO</name>
<protein>
    <submittedName>
        <fullName evidence="1">Uncharacterized protein</fullName>
    </submittedName>
</protein>
<dbReference type="AlphaFoldDB" id="A0A9P6SKV6"/>
<gene>
    <name evidence="1" type="ORF">D0Z07_8040</name>
</gene>
<keyword evidence="2" id="KW-1185">Reference proteome</keyword>
<sequence>MTFTEVDKRAAAYGDPIPSYASACTDADQYSSACSCIGVTPSTTTLAATSTTVYTIVTATPTCAGQTCATGFIPSCDQDNTGCYCFTDSVGDGFCGENAPCASLTPCETDDDCTSSPLSSGDTCAFSTCCSDGDEQGLCLVGVCSNPSSNLMKMAMAARNGLVGDTAAFRAQ</sequence>
<dbReference type="Proteomes" id="UP000785200">
    <property type="component" value="Unassembled WGS sequence"/>
</dbReference>
<comment type="caution">
    <text evidence="1">The sequence shown here is derived from an EMBL/GenBank/DDBJ whole genome shotgun (WGS) entry which is preliminary data.</text>
</comment>